<proteinExistence type="predicted"/>
<dbReference type="Proteomes" id="UP000269945">
    <property type="component" value="Unassembled WGS sequence"/>
</dbReference>
<comment type="caution">
    <text evidence="1">The sequence shown here is derived from an EMBL/GenBank/DDBJ whole genome shotgun (WGS) entry which is preliminary data.</text>
</comment>
<dbReference type="GO" id="GO:0006941">
    <property type="term" value="P:striated muscle contraction"/>
    <property type="evidence" value="ECO:0007669"/>
    <property type="project" value="TreeGrafter"/>
</dbReference>
<name>A0A9X9M2Z0_GULGU</name>
<dbReference type="GO" id="GO:0005219">
    <property type="term" value="F:ryanodine-sensitive calcium-release channel activity"/>
    <property type="evidence" value="ECO:0007669"/>
    <property type="project" value="TreeGrafter"/>
</dbReference>
<accession>A0A9X9M2Z0</accession>
<organism evidence="1 2">
    <name type="scientific">Gulo gulo</name>
    <name type="common">Wolverine</name>
    <name type="synonym">Gluton</name>
    <dbReference type="NCBI Taxonomy" id="48420"/>
    <lineage>
        <taxon>Eukaryota</taxon>
        <taxon>Metazoa</taxon>
        <taxon>Chordata</taxon>
        <taxon>Craniata</taxon>
        <taxon>Vertebrata</taxon>
        <taxon>Euteleostomi</taxon>
        <taxon>Mammalia</taxon>
        <taxon>Eutheria</taxon>
        <taxon>Laurasiatheria</taxon>
        <taxon>Carnivora</taxon>
        <taxon>Caniformia</taxon>
        <taxon>Musteloidea</taxon>
        <taxon>Mustelidae</taxon>
        <taxon>Guloninae</taxon>
        <taxon>Gulo</taxon>
    </lineage>
</organism>
<dbReference type="GO" id="GO:0033017">
    <property type="term" value="C:sarcoplasmic reticulum membrane"/>
    <property type="evidence" value="ECO:0007669"/>
    <property type="project" value="TreeGrafter"/>
</dbReference>
<dbReference type="InterPro" id="IPR015925">
    <property type="entry name" value="Ryanodine_IP3_receptor"/>
</dbReference>
<evidence type="ECO:0000313" key="2">
    <source>
        <dbReference type="Proteomes" id="UP000269945"/>
    </source>
</evidence>
<dbReference type="GO" id="GO:0042383">
    <property type="term" value="C:sarcolemma"/>
    <property type="evidence" value="ECO:0007669"/>
    <property type="project" value="TreeGrafter"/>
</dbReference>
<dbReference type="PANTHER" id="PTHR46399">
    <property type="entry name" value="B30.2/SPRY DOMAIN-CONTAINING PROTEIN"/>
    <property type="match status" value="1"/>
</dbReference>
<dbReference type="GO" id="GO:0014808">
    <property type="term" value="P:release of sequestered calcium ion into cytosol by sarcoplasmic reticulum"/>
    <property type="evidence" value="ECO:0007669"/>
    <property type="project" value="TreeGrafter"/>
</dbReference>
<sequence>MVSCLHILAQTLDTRTVMKSGSELVKAGLRAFFENAAEDLEKTSENLKLGKFTHSRTQIKGVSQNINYTTVALLPILTSIFEHIAQHQFGVDLLLGDVQISCYHILCSLYSLGTGKNIYVERQRPALGECLASLAAAIPVAFLEPTLNRYNPLSVFNTKTPRERSSKYLPSEVTNPCVERRAARKEGHPGREESLAALLVCIPRGASRSNLGSMLYVSILL</sequence>
<protein>
    <submittedName>
        <fullName evidence="1">Uncharacterized protein</fullName>
    </submittedName>
</protein>
<feature type="non-terminal residue" evidence="1">
    <location>
        <position position="221"/>
    </location>
</feature>
<dbReference type="GO" id="GO:0034704">
    <property type="term" value="C:calcium channel complex"/>
    <property type="evidence" value="ECO:0007669"/>
    <property type="project" value="TreeGrafter"/>
</dbReference>
<gene>
    <name evidence="1" type="ORF">BN2614_LOCUS1</name>
</gene>
<dbReference type="AlphaFoldDB" id="A0A9X9M2Z0"/>
<dbReference type="GO" id="GO:0005790">
    <property type="term" value="C:smooth endoplasmic reticulum"/>
    <property type="evidence" value="ECO:0007669"/>
    <property type="project" value="TreeGrafter"/>
</dbReference>
<evidence type="ECO:0000313" key="1">
    <source>
        <dbReference type="EMBL" id="VCX30690.1"/>
    </source>
</evidence>
<reference evidence="1 2" key="1">
    <citation type="submission" date="2018-10" db="EMBL/GenBank/DDBJ databases">
        <authorList>
            <person name="Ekblom R."/>
            <person name="Jareborg N."/>
        </authorList>
    </citation>
    <scope>NUCLEOTIDE SEQUENCE [LARGE SCALE GENOMIC DNA]</scope>
    <source>
        <tissue evidence="1">Muscle</tissue>
    </source>
</reference>
<keyword evidence="2" id="KW-1185">Reference proteome</keyword>
<dbReference type="GO" id="GO:0030018">
    <property type="term" value="C:Z disc"/>
    <property type="evidence" value="ECO:0007669"/>
    <property type="project" value="TreeGrafter"/>
</dbReference>
<dbReference type="PANTHER" id="PTHR46399:SF9">
    <property type="entry name" value="RYANODINE RECEPTOR 3"/>
    <property type="match status" value="1"/>
</dbReference>
<dbReference type="EMBL" id="CYRY02038845">
    <property type="protein sequence ID" value="VCX30690.1"/>
    <property type="molecule type" value="Genomic_DNA"/>
</dbReference>